<dbReference type="PANTHER" id="PTHR35889:SF3">
    <property type="entry name" value="F-BOX DOMAIN-CONTAINING PROTEIN"/>
    <property type="match status" value="1"/>
</dbReference>
<feature type="domain" description="DUF1553" evidence="3">
    <location>
        <begin position="281"/>
        <end position="501"/>
    </location>
</feature>
<protein>
    <recommendedName>
        <fullName evidence="6">DUF1553 domain-containing protein</fullName>
    </recommendedName>
</protein>
<dbReference type="Pfam" id="PF07587">
    <property type="entry name" value="PSD1"/>
    <property type="match status" value="1"/>
</dbReference>
<dbReference type="Proteomes" id="UP000319576">
    <property type="component" value="Chromosome"/>
</dbReference>
<name>A0A517XSM6_9BACT</name>
<dbReference type="RefSeq" id="WP_145238100.1">
    <property type="nucleotide sequence ID" value="NZ_CP036273.1"/>
</dbReference>
<evidence type="ECO:0000259" key="3">
    <source>
        <dbReference type="Pfam" id="PF07587"/>
    </source>
</evidence>
<feature type="domain" description="DUF1549" evidence="2">
    <location>
        <begin position="30"/>
        <end position="234"/>
    </location>
</feature>
<evidence type="ECO:0000256" key="1">
    <source>
        <dbReference type="SAM" id="SignalP"/>
    </source>
</evidence>
<reference evidence="4 5" key="1">
    <citation type="submission" date="2019-02" db="EMBL/GenBank/DDBJ databases">
        <title>Deep-cultivation of Planctomycetes and their phenomic and genomic characterization uncovers novel biology.</title>
        <authorList>
            <person name="Wiegand S."/>
            <person name="Jogler M."/>
            <person name="Boedeker C."/>
            <person name="Pinto D."/>
            <person name="Vollmers J."/>
            <person name="Rivas-Marin E."/>
            <person name="Kohn T."/>
            <person name="Peeters S.H."/>
            <person name="Heuer A."/>
            <person name="Rast P."/>
            <person name="Oberbeckmann S."/>
            <person name="Bunk B."/>
            <person name="Jeske O."/>
            <person name="Meyerdierks A."/>
            <person name="Storesund J.E."/>
            <person name="Kallscheuer N."/>
            <person name="Luecker S."/>
            <person name="Lage O.M."/>
            <person name="Pohl T."/>
            <person name="Merkel B.J."/>
            <person name="Hornburger P."/>
            <person name="Mueller R.-W."/>
            <person name="Bruemmer F."/>
            <person name="Labrenz M."/>
            <person name="Spormann A.M."/>
            <person name="Op den Camp H."/>
            <person name="Overmann J."/>
            <person name="Amann R."/>
            <person name="Jetten M.S.M."/>
            <person name="Mascher T."/>
            <person name="Medema M.H."/>
            <person name="Devos D.P."/>
            <person name="Kaster A.-K."/>
            <person name="Ovreas L."/>
            <person name="Rohde M."/>
            <person name="Galperin M.Y."/>
            <person name="Jogler C."/>
        </authorList>
    </citation>
    <scope>NUCLEOTIDE SEQUENCE [LARGE SCALE GENOMIC DNA]</scope>
    <source>
        <strain evidence="4 5">ETA_A1</strain>
    </source>
</reference>
<organism evidence="4 5">
    <name type="scientific">Urbifossiella limnaea</name>
    <dbReference type="NCBI Taxonomy" id="2528023"/>
    <lineage>
        <taxon>Bacteria</taxon>
        <taxon>Pseudomonadati</taxon>
        <taxon>Planctomycetota</taxon>
        <taxon>Planctomycetia</taxon>
        <taxon>Gemmatales</taxon>
        <taxon>Gemmataceae</taxon>
        <taxon>Urbifossiella</taxon>
    </lineage>
</organism>
<dbReference type="KEGG" id="uli:ETAA1_24340"/>
<dbReference type="InterPro" id="IPR011444">
    <property type="entry name" value="DUF1549"/>
</dbReference>
<dbReference type="OrthoDB" id="289126at2"/>
<evidence type="ECO:0000313" key="5">
    <source>
        <dbReference type="Proteomes" id="UP000319576"/>
    </source>
</evidence>
<dbReference type="PANTHER" id="PTHR35889">
    <property type="entry name" value="CYCLOINULO-OLIGOSACCHARIDE FRUCTANOTRANSFERASE-RELATED"/>
    <property type="match status" value="1"/>
</dbReference>
<sequence precursor="true">MSIRAWALAALMIAAPARAADPATDLAAVIDKHLAADWAARGVVPAAPADDAEFCRRVYLDVIGRTPRVAETLDFLDDKAPDKRTKLVDRLLGTAPHAAHFAAVTRAAWLPQSVAGANFAGFGFQLETWLRKQYRDNVPADRTVRALLEVPYQVQVTGQVGNTFRFVQPVGNDPDHRTIVGFYQANEAKAENAAAAVSRLFVGVKLECAQCHDHPFAPYTKEQFWEFAAFFADLNRVPTADAPPGPQGTRNRIQLPNSSQVVVARFFDGTSPEWNEVTSPRQELAAWLTSRQNPYFARNLANRMWAHFFGVGITDPVDEPGDANPPSHPELLDALGKAFAAGGFDNRLLVRAITRTKAYQLSSRMSHPTQADARRFARMSVRGLTPAQLFDSLVSATGYRESAQQRANTFAGFVQPGNPRSLFLNRFTSTDRPTEAGTTILQALMLMNGQFLDAQTAPDTAELLGAVADIPGWDTKRRVETLFLAALARRPTADELERFSSHVERGDRRKGLGDVFWVLLNSPEFLFNH</sequence>
<dbReference type="AlphaFoldDB" id="A0A517XSM6"/>
<dbReference type="Pfam" id="PF07583">
    <property type="entry name" value="PSCyt2"/>
    <property type="match status" value="1"/>
</dbReference>
<dbReference type="InterPro" id="IPR022655">
    <property type="entry name" value="DUF1553"/>
</dbReference>
<evidence type="ECO:0000259" key="2">
    <source>
        <dbReference type="Pfam" id="PF07583"/>
    </source>
</evidence>
<feature type="signal peptide" evidence="1">
    <location>
        <begin position="1"/>
        <end position="19"/>
    </location>
</feature>
<keyword evidence="5" id="KW-1185">Reference proteome</keyword>
<gene>
    <name evidence="4" type="ORF">ETAA1_24340</name>
</gene>
<dbReference type="EMBL" id="CP036273">
    <property type="protein sequence ID" value="QDU20482.1"/>
    <property type="molecule type" value="Genomic_DNA"/>
</dbReference>
<proteinExistence type="predicted"/>
<evidence type="ECO:0000313" key="4">
    <source>
        <dbReference type="EMBL" id="QDU20482.1"/>
    </source>
</evidence>
<keyword evidence="1" id="KW-0732">Signal</keyword>
<accession>A0A517XSM6</accession>
<feature type="chain" id="PRO_5021742169" description="DUF1553 domain-containing protein" evidence="1">
    <location>
        <begin position="20"/>
        <end position="529"/>
    </location>
</feature>
<evidence type="ECO:0008006" key="6">
    <source>
        <dbReference type="Google" id="ProtNLM"/>
    </source>
</evidence>